<dbReference type="OrthoDB" id="372379at2157"/>
<dbReference type="AlphaFoldDB" id="A0A2A2H2W4"/>
<proteinExistence type="predicted"/>
<dbReference type="RefSeq" id="WP_069583901.1">
    <property type="nucleotide sequence ID" value="NZ_LMVM01000037.1"/>
</dbReference>
<organism evidence="1 2">
    <name type="scientific">Methanobacterium bryantii</name>
    <dbReference type="NCBI Taxonomy" id="2161"/>
    <lineage>
        <taxon>Archaea</taxon>
        <taxon>Methanobacteriati</taxon>
        <taxon>Methanobacteriota</taxon>
        <taxon>Methanomada group</taxon>
        <taxon>Methanobacteria</taxon>
        <taxon>Methanobacteriales</taxon>
        <taxon>Methanobacteriaceae</taxon>
        <taxon>Methanobacterium</taxon>
    </lineage>
</organism>
<evidence type="ECO:0000313" key="2">
    <source>
        <dbReference type="Proteomes" id="UP000217784"/>
    </source>
</evidence>
<evidence type="ECO:0008006" key="3">
    <source>
        <dbReference type="Google" id="ProtNLM"/>
    </source>
</evidence>
<reference evidence="1 2" key="1">
    <citation type="journal article" date="2017" name="BMC Genomics">
        <title>Genomic analysis of methanogenic archaea reveals a shift towards energy conservation.</title>
        <authorList>
            <person name="Gilmore S.P."/>
            <person name="Henske J.K."/>
            <person name="Sexton J.A."/>
            <person name="Solomon K.V."/>
            <person name="Seppala S."/>
            <person name="Yoo J.I."/>
            <person name="Huyett L.M."/>
            <person name="Pressman A."/>
            <person name="Cogan J.Z."/>
            <person name="Kivenson V."/>
            <person name="Peng X."/>
            <person name="Tan Y."/>
            <person name="Valentine D.L."/>
            <person name="O'Malley M.A."/>
        </authorList>
    </citation>
    <scope>NUCLEOTIDE SEQUENCE [LARGE SCALE GENOMIC DNA]</scope>
    <source>
        <strain evidence="1 2">M.o.H.</strain>
    </source>
</reference>
<protein>
    <recommendedName>
        <fullName evidence="3">DUF2769 domain-containing protein</fullName>
    </recommendedName>
</protein>
<comment type="caution">
    <text evidence="1">The sequence shown here is derived from an EMBL/GenBank/DDBJ whole genome shotgun (WGS) entry which is preliminary data.</text>
</comment>
<sequence length="124" mass="14159">MEIEFNTENIEKCRCLECKVQKSQCVHDKAILLQEGALGSSLIEPKEFPALHCASGIEHCNDLNRKEECLCRNCPIYAENDLETGTPTLYFCLDGSSTSCCLGEENFDEERVAETLRHYYRRTD</sequence>
<dbReference type="EMBL" id="LMVM01000037">
    <property type="protein sequence ID" value="PAV03626.1"/>
    <property type="molecule type" value="Genomic_DNA"/>
</dbReference>
<keyword evidence="2" id="KW-1185">Reference proteome</keyword>
<accession>A0A2A2H2W4</accession>
<dbReference type="Proteomes" id="UP000217784">
    <property type="component" value="Unassembled WGS sequence"/>
</dbReference>
<evidence type="ECO:0000313" key="1">
    <source>
        <dbReference type="EMBL" id="PAV03626.1"/>
    </source>
</evidence>
<name>A0A2A2H2W4_METBR</name>
<gene>
    <name evidence="1" type="ORF">ASJ80_01245</name>
</gene>